<dbReference type="InterPro" id="IPR011029">
    <property type="entry name" value="DEATH-like_dom_sf"/>
</dbReference>
<evidence type="ECO:0000313" key="3">
    <source>
        <dbReference type="EMBL" id="KAF3423410.1"/>
    </source>
</evidence>
<sequence length="366" mass="41748">MSESTVYLDRELRKLKPAELYKLAQILCIQDSWKKLMAIIPKDDDSDLPKFNIEHISMIEQAAQQQGNAVEIFLSEWGTMGKKRPTLRFLLNLLIKAQLFRAADYVAGELLNGTVNKIFLYNYEELPKRPQFGPAAPVDISEEINRVSLKDNEKLENLNYNESLIFGLASQVVDNETINPNATNNSSFERNMQSTKLISSEGEHNKEQLQNDKETSNAQISDLMKLNSKGNAEKPRKQKQIFDQQEMSSDELPVFLNEFEQSVEQTKFNREVPSEELPLFLNNNTTSSNEMSNYKINDLSNCKPNNLSNRNRNEITSTELPQCIVEFRVNNVFDSNNSCGPENYANIAQNAVSSTELPITVLEYNE</sequence>
<evidence type="ECO:0000313" key="4">
    <source>
        <dbReference type="Proteomes" id="UP000655588"/>
    </source>
</evidence>
<keyword evidence="4" id="KW-1185">Reference proteome</keyword>
<feature type="compositionally biased region" description="Basic and acidic residues" evidence="1">
    <location>
        <begin position="201"/>
        <end position="215"/>
    </location>
</feature>
<organism evidence="3 4">
    <name type="scientific">Frieseomelitta varia</name>
    <dbReference type="NCBI Taxonomy" id="561572"/>
    <lineage>
        <taxon>Eukaryota</taxon>
        <taxon>Metazoa</taxon>
        <taxon>Ecdysozoa</taxon>
        <taxon>Arthropoda</taxon>
        <taxon>Hexapoda</taxon>
        <taxon>Insecta</taxon>
        <taxon>Pterygota</taxon>
        <taxon>Neoptera</taxon>
        <taxon>Endopterygota</taxon>
        <taxon>Hymenoptera</taxon>
        <taxon>Apocrita</taxon>
        <taxon>Aculeata</taxon>
        <taxon>Apoidea</taxon>
        <taxon>Anthophila</taxon>
        <taxon>Apidae</taxon>
        <taxon>Frieseomelitta</taxon>
    </lineage>
</organism>
<feature type="domain" description="Tube Death" evidence="2">
    <location>
        <begin position="11"/>
        <end position="140"/>
    </location>
</feature>
<name>A0A833S251_9HYME</name>
<dbReference type="SUPFAM" id="SSF47986">
    <property type="entry name" value="DEATH domain"/>
    <property type="match status" value="1"/>
</dbReference>
<dbReference type="Proteomes" id="UP000655588">
    <property type="component" value="Unassembled WGS sequence"/>
</dbReference>
<feature type="region of interest" description="Disordered" evidence="1">
    <location>
        <begin position="201"/>
        <end position="220"/>
    </location>
</feature>
<dbReference type="AlphaFoldDB" id="A0A833S251"/>
<accession>A0A833S251</accession>
<reference evidence="3" key="1">
    <citation type="submission" date="2019-11" db="EMBL/GenBank/DDBJ databases">
        <title>The nuclear and mitochondrial genomes of Frieseomelitta varia - a highly eusocial stingless bee (Meliponini) with a permanently sterile worker caste.</title>
        <authorList>
            <person name="Freitas F.C.P."/>
            <person name="Lourenco A.P."/>
            <person name="Nunes F.M.F."/>
            <person name="Paschoal A.R."/>
            <person name="Abreu F.C.P."/>
            <person name="Barbin F.O."/>
            <person name="Bataglia L."/>
            <person name="Cardoso-Junior C.A.M."/>
            <person name="Cervoni M.S."/>
            <person name="Silva S.R."/>
            <person name="Dalarmi F."/>
            <person name="Del Lama M.A."/>
            <person name="Depintor T.S."/>
            <person name="Ferreira K.M."/>
            <person name="Goria P.S."/>
            <person name="Jaskot M.C."/>
            <person name="Lago D.C."/>
            <person name="Luna-Lucena D."/>
            <person name="Moda L.M."/>
            <person name="Nascimento L."/>
            <person name="Pedrino M."/>
            <person name="Rabico F.O."/>
            <person name="Sanches F.C."/>
            <person name="Santos D.E."/>
            <person name="Santos C.G."/>
            <person name="Vieira J."/>
            <person name="Lopes T.F."/>
            <person name="Barchuk A.R."/>
            <person name="Hartfelder K."/>
            <person name="Simoes Z.L.P."/>
            <person name="Bitondi M.M.G."/>
            <person name="Pinheiro D.G."/>
        </authorList>
    </citation>
    <scope>NUCLEOTIDE SEQUENCE</scope>
    <source>
        <strain evidence="3">USP_RPSP 00005682</strain>
        <tissue evidence="3">Whole individual</tissue>
    </source>
</reference>
<dbReference type="InterPro" id="IPR029397">
    <property type="entry name" value="Tube_Death"/>
</dbReference>
<gene>
    <name evidence="3" type="ORF">E2986_03208</name>
</gene>
<proteinExistence type="predicted"/>
<dbReference type="CDD" id="cd08308">
    <property type="entry name" value="Death_Tube"/>
    <property type="match status" value="1"/>
</dbReference>
<evidence type="ECO:0000256" key="1">
    <source>
        <dbReference type="SAM" id="MobiDB-lite"/>
    </source>
</evidence>
<evidence type="ECO:0000259" key="2">
    <source>
        <dbReference type="Pfam" id="PF14786"/>
    </source>
</evidence>
<dbReference type="EMBL" id="WNWW01000567">
    <property type="protein sequence ID" value="KAF3423410.1"/>
    <property type="molecule type" value="Genomic_DNA"/>
</dbReference>
<comment type="caution">
    <text evidence="3">The sequence shown here is derived from an EMBL/GenBank/DDBJ whole genome shotgun (WGS) entry which is preliminary data.</text>
</comment>
<protein>
    <recommendedName>
        <fullName evidence="2">Tube Death domain-containing protein</fullName>
    </recommendedName>
</protein>
<dbReference type="Gene3D" id="1.10.533.10">
    <property type="entry name" value="Death Domain, Fas"/>
    <property type="match status" value="1"/>
</dbReference>
<dbReference type="Pfam" id="PF14786">
    <property type="entry name" value="Death_2"/>
    <property type="match status" value="1"/>
</dbReference>